<keyword evidence="5" id="KW-1185">Reference proteome</keyword>
<evidence type="ECO:0000313" key="4">
    <source>
        <dbReference type="EMBL" id="MDN4612422.1"/>
    </source>
</evidence>
<dbReference type="RefSeq" id="WP_301229440.1">
    <property type="nucleotide sequence ID" value="NZ_JAROCG010000002.1"/>
</dbReference>
<accession>A0ABT8K7E0</accession>
<reference evidence="4" key="1">
    <citation type="submission" date="2023-06" db="EMBL/GenBank/DDBJ databases">
        <title>MT1 and MT2 Draft Genomes of Novel Species.</title>
        <authorList>
            <person name="Venkateswaran K."/>
        </authorList>
    </citation>
    <scope>NUCLEOTIDE SEQUENCE</scope>
    <source>
        <strain evidence="4">IIF3SC-B10</strain>
    </source>
</reference>
<dbReference type="InterPro" id="IPR036291">
    <property type="entry name" value="NAD(P)-bd_dom_sf"/>
</dbReference>
<dbReference type="PANTHER" id="PTHR43333:SF1">
    <property type="entry name" value="D-ISOMER SPECIFIC 2-HYDROXYACID DEHYDROGENASE NAD-BINDING DOMAIN-CONTAINING PROTEIN"/>
    <property type="match status" value="1"/>
</dbReference>
<dbReference type="Gene3D" id="3.40.50.720">
    <property type="entry name" value="NAD(P)-binding Rossmann-like Domain"/>
    <property type="match status" value="2"/>
</dbReference>
<dbReference type="SUPFAM" id="SSF51735">
    <property type="entry name" value="NAD(P)-binding Rossmann-fold domains"/>
    <property type="match status" value="1"/>
</dbReference>
<dbReference type="PROSITE" id="PS00671">
    <property type="entry name" value="D_2_HYDROXYACID_DH_3"/>
    <property type="match status" value="1"/>
</dbReference>
<proteinExistence type="predicted"/>
<evidence type="ECO:0000259" key="3">
    <source>
        <dbReference type="Pfam" id="PF02826"/>
    </source>
</evidence>
<sequence>MTRRPVVAVLEGERPVRGLERVAELADVRVAQAPTLDRALDGADVLYLWDYFSGALPAAWHAAGSLRWLHVAAAGVDKLLFPELVASDVVVTNAHGIFDQPMAEYVLGAMLYAAKGFGPLHDQQRDARWVWREGRNIAGSRALVVGTGSIGRHTARLLKAVGVHVEGAGRTAAEHDDDFGSVHASADLASVVGGFDWVVLVAPLTPATENLVSAAVIGAMKPSAVLINVGRGRLVDEAALVDSLQTGTLAGAVLDTVAVEPLPPDHPLWSLPTVLVTPHMASNADSWLDDLAVQFERNFLLWVEGRPLPGVVDKVLGYVPSRPGQGS</sequence>
<evidence type="ECO:0000256" key="2">
    <source>
        <dbReference type="ARBA" id="ARBA00023027"/>
    </source>
</evidence>
<dbReference type="PANTHER" id="PTHR43333">
    <property type="entry name" value="2-HACID_DH_C DOMAIN-CONTAINING PROTEIN"/>
    <property type="match status" value="1"/>
</dbReference>
<keyword evidence="2" id="KW-0520">NAD</keyword>
<dbReference type="EMBL" id="JAROCG010000002">
    <property type="protein sequence ID" value="MDN4612422.1"/>
    <property type="molecule type" value="Genomic_DNA"/>
</dbReference>
<protein>
    <submittedName>
        <fullName evidence="4">D-2-hydroxyacid dehydrogenase</fullName>
    </submittedName>
</protein>
<comment type="caution">
    <text evidence="4">The sequence shown here is derived from an EMBL/GenBank/DDBJ whole genome shotgun (WGS) entry which is preliminary data.</text>
</comment>
<keyword evidence="1" id="KW-0560">Oxidoreductase</keyword>
<gene>
    <name evidence="4" type="ORF">P5G52_16250</name>
</gene>
<dbReference type="CDD" id="cd05300">
    <property type="entry name" value="2-Hacid_dh_1"/>
    <property type="match status" value="1"/>
</dbReference>
<dbReference type="Pfam" id="PF02826">
    <property type="entry name" value="2-Hacid_dh_C"/>
    <property type="match status" value="1"/>
</dbReference>
<dbReference type="Proteomes" id="UP001174209">
    <property type="component" value="Unassembled WGS sequence"/>
</dbReference>
<dbReference type="InterPro" id="IPR006140">
    <property type="entry name" value="D-isomer_DH_NAD-bd"/>
</dbReference>
<dbReference type="InterPro" id="IPR029753">
    <property type="entry name" value="D-isomer_DH_CS"/>
</dbReference>
<name>A0ABT8K7E0_9MICC</name>
<feature type="domain" description="D-isomer specific 2-hydroxyacid dehydrogenase NAD-binding" evidence="3">
    <location>
        <begin position="108"/>
        <end position="281"/>
    </location>
</feature>
<evidence type="ECO:0000256" key="1">
    <source>
        <dbReference type="ARBA" id="ARBA00023002"/>
    </source>
</evidence>
<organism evidence="4 5">
    <name type="scientific">Arthrobacter burdickii</name>
    <dbReference type="NCBI Taxonomy" id="3035920"/>
    <lineage>
        <taxon>Bacteria</taxon>
        <taxon>Bacillati</taxon>
        <taxon>Actinomycetota</taxon>
        <taxon>Actinomycetes</taxon>
        <taxon>Micrococcales</taxon>
        <taxon>Micrococcaceae</taxon>
        <taxon>Arthrobacter</taxon>
    </lineage>
</organism>
<dbReference type="SUPFAM" id="SSF52283">
    <property type="entry name" value="Formate/glycerate dehydrogenase catalytic domain-like"/>
    <property type="match status" value="1"/>
</dbReference>
<evidence type="ECO:0000313" key="5">
    <source>
        <dbReference type="Proteomes" id="UP001174209"/>
    </source>
</evidence>